<dbReference type="PANTHER" id="PTHR14021">
    <property type="entry name" value="IRON-SULFUR CLUSTER CO-CHAPERONE PROTEIN HSCB"/>
    <property type="match status" value="1"/>
</dbReference>
<evidence type="ECO:0000256" key="3">
    <source>
        <dbReference type="SAM" id="MobiDB-lite"/>
    </source>
</evidence>
<feature type="domain" description="Co-chaperone HscB C-terminal oligomerisation" evidence="4">
    <location>
        <begin position="235"/>
        <end position="305"/>
    </location>
</feature>
<dbReference type="NCBIfam" id="TIGR00714">
    <property type="entry name" value="hscB"/>
    <property type="match status" value="1"/>
</dbReference>
<reference evidence="5" key="1">
    <citation type="journal article" date="2023" name="Mol. Phylogenet. Evol.">
        <title>Genome-scale phylogeny and comparative genomics of the fungal order Sordariales.</title>
        <authorList>
            <person name="Hensen N."/>
            <person name="Bonometti L."/>
            <person name="Westerberg I."/>
            <person name="Brannstrom I.O."/>
            <person name="Guillou S."/>
            <person name="Cros-Aarteil S."/>
            <person name="Calhoun S."/>
            <person name="Haridas S."/>
            <person name="Kuo A."/>
            <person name="Mondo S."/>
            <person name="Pangilinan J."/>
            <person name="Riley R."/>
            <person name="LaButti K."/>
            <person name="Andreopoulos B."/>
            <person name="Lipzen A."/>
            <person name="Chen C."/>
            <person name="Yan M."/>
            <person name="Daum C."/>
            <person name="Ng V."/>
            <person name="Clum A."/>
            <person name="Steindorff A."/>
            <person name="Ohm R.A."/>
            <person name="Martin F."/>
            <person name="Silar P."/>
            <person name="Natvig D.O."/>
            <person name="Lalanne C."/>
            <person name="Gautier V."/>
            <person name="Ament-Velasquez S.L."/>
            <person name="Kruys A."/>
            <person name="Hutchinson M.I."/>
            <person name="Powell A.J."/>
            <person name="Barry K."/>
            <person name="Miller A.N."/>
            <person name="Grigoriev I.V."/>
            <person name="Debuchy R."/>
            <person name="Gladieux P."/>
            <person name="Hiltunen Thoren M."/>
            <person name="Johannesson H."/>
        </authorList>
    </citation>
    <scope>NUCLEOTIDE SEQUENCE</scope>
    <source>
        <strain evidence="5">CBS 990.96</strain>
    </source>
</reference>
<dbReference type="GO" id="GO:0044571">
    <property type="term" value="P:[2Fe-2S] cluster assembly"/>
    <property type="evidence" value="ECO:0007669"/>
    <property type="project" value="InterPro"/>
</dbReference>
<name>A0AAN7H8I1_9PEZI</name>
<gene>
    <name evidence="5" type="ORF">QBC38DRAFT_95704</name>
</gene>
<evidence type="ECO:0000256" key="2">
    <source>
        <dbReference type="ARBA" id="ARBA00023186"/>
    </source>
</evidence>
<dbReference type="GO" id="GO:0001671">
    <property type="term" value="F:ATPase activator activity"/>
    <property type="evidence" value="ECO:0007669"/>
    <property type="project" value="InterPro"/>
</dbReference>
<dbReference type="GO" id="GO:0051087">
    <property type="term" value="F:protein-folding chaperone binding"/>
    <property type="evidence" value="ECO:0007669"/>
    <property type="project" value="InterPro"/>
</dbReference>
<dbReference type="GO" id="GO:0051259">
    <property type="term" value="P:protein complex oligomerization"/>
    <property type="evidence" value="ECO:0007669"/>
    <property type="project" value="InterPro"/>
</dbReference>
<sequence length="319" mass="35102">MRALSVLPTTITTTAASWSPGRSRAGALFWVCATCRREAVSTTSPLLRAASFSTTSSFSSEFAKIKTKKQTNLLPPLLHLRQGHRDTQQRSLSTPASQPIQTSKEHKEPQAPPPQPACKQHNKTLPFYALFPETLPDGPPPTGPFHIDLQSLRREFLRLQATSHPDLHHSVSAPAGPSGARSPARLRAEATSAFINSAYTTLANPLTRAQYLLNSELGVDLAEDESTGEAAGGLEPELLGTVMEAREAIDEAECEEDLRGVQEENEKRIEECEGRLEDAFGKGDWEGAKRETVRLRYWINIREGIRDWEGPGRGVVVHH</sequence>
<evidence type="ECO:0000259" key="4">
    <source>
        <dbReference type="Pfam" id="PF07743"/>
    </source>
</evidence>
<proteinExistence type="inferred from homology"/>
<keyword evidence="6" id="KW-1185">Reference proteome</keyword>
<dbReference type="InterPro" id="IPR004640">
    <property type="entry name" value="HscB"/>
</dbReference>
<dbReference type="InterPro" id="IPR009073">
    <property type="entry name" value="HscB_oligo_C"/>
</dbReference>
<dbReference type="AlphaFoldDB" id="A0AAN7H8I1"/>
<evidence type="ECO:0000313" key="5">
    <source>
        <dbReference type="EMBL" id="KAK4232399.1"/>
    </source>
</evidence>
<reference evidence="5" key="2">
    <citation type="submission" date="2023-05" db="EMBL/GenBank/DDBJ databases">
        <authorList>
            <consortium name="Lawrence Berkeley National Laboratory"/>
            <person name="Steindorff A."/>
            <person name="Hensen N."/>
            <person name="Bonometti L."/>
            <person name="Westerberg I."/>
            <person name="Brannstrom I.O."/>
            <person name="Guillou S."/>
            <person name="Cros-Aarteil S."/>
            <person name="Calhoun S."/>
            <person name="Haridas S."/>
            <person name="Kuo A."/>
            <person name="Mondo S."/>
            <person name="Pangilinan J."/>
            <person name="Riley R."/>
            <person name="Labutti K."/>
            <person name="Andreopoulos B."/>
            <person name="Lipzen A."/>
            <person name="Chen C."/>
            <person name="Yanf M."/>
            <person name="Daum C."/>
            <person name="Ng V."/>
            <person name="Clum A."/>
            <person name="Ohm R."/>
            <person name="Martin F."/>
            <person name="Silar P."/>
            <person name="Natvig D."/>
            <person name="Lalanne C."/>
            <person name="Gautier V."/>
            <person name="Ament-Velasquez S.L."/>
            <person name="Kruys A."/>
            <person name="Hutchinson M.I."/>
            <person name="Powell A.J."/>
            <person name="Barry K."/>
            <person name="Miller A.N."/>
            <person name="Grigoriev I.V."/>
            <person name="Debuchy R."/>
            <person name="Gladieux P."/>
            <person name="Thoren M.H."/>
            <person name="Johannesson H."/>
        </authorList>
    </citation>
    <scope>NUCLEOTIDE SEQUENCE</scope>
    <source>
        <strain evidence="5">CBS 990.96</strain>
    </source>
</reference>
<dbReference type="Proteomes" id="UP001301958">
    <property type="component" value="Unassembled WGS sequence"/>
</dbReference>
<dbReference type="EMBL" id="MU865288">
    <property type="protein sequence ID" value="KAK4232399.1"/>
    <property type="molecule type" value="Genomic_DNA"/>
</dbReference>
<dbReference type="Pfam" id="PF07743">
    <property type="entry name" value="HSCB_C"/>
    <property type="match status" value="1"/>
</dbReference>
<dbReference type="GO" id="GO:0005739">
    <property type="term" value="C:mitochondrion"/>
    <property type="evidence" value="ECO:0007669"/>
    <property type="project" value="TreeGrafter"/>
</dbReference>
<feature type="region of interest" description="Disordered" evidence="3">
    <location>
        <begin position="83"/>
        <end position="121"/>
    </location>
</feature>
<dbReference type="PANTHER" id="PTHR14021:SF15">
    <property type="entry name" value="IRON-SULFUR CLUSTER CO-CHAPERONE PROTEIN HSCB"/>
    <property type="match status" value="1"/>
</dbReference>
<dbReference type="Gene3D" id="1.10.287.110">
    <property type="entry name" value="DnaJ domain"/>
    <property type="match status" value="1"/>
</dbReference>
<dbReference type="SUPFAM" id="SSF46565">
    <property type="entry name" value="Chaperone J-domain"/>
    <property type="match status" value="1"/>
</dbReference>
<feature type="compositionally biased region" description="Polar residues" evidence="3">
    <location>
        <begin position="89"/>
        <end position="102"/>
    </location>
</feature>
<accession>A0AAN7H8I1</accession>
<organism evidence="5 6">
    <name type="scientific">Podospora fimiseda</name>
    <dbReference type="NCBI Taxonomy" id="252190"/>
    <lineage>
        <taxon>Eukaryota</taxon>
        <taxon>Fungi</taxon>
        <taxon>Dikarya</taxon>
        <taxon>Ascomycota</taxon>
        <taxon>Pezizomycotina</taxon>
        <taxon>Sordariomycetes</taxon>
        <taxon>Sordariomycetidae</taxon>
        <taxon>Sordariales</taxon>
        <taxon>Podosporaceae</taxon>
        <taxon>Podospora</taxon>
    </lineage>
</organism>
<comment type="caution">
    <text evidence="5">The sequence shown here is derived from an EMBL/GenBank/DDBJ whole genome shotgun (WGS) entry which is preliminary data.</text>
</comment>
<evidence type="ECO:0000256" key="1">
    <source>
        <dbReference type="ARBA" id="ARBA00010476"/>
    </source>
</evidence>
<comment type="similarity">
    <text evidence="1">Belongs to the HscB family.</text>
</comment>
<protein>
    <submittedName>
        <fullName evidence="5">Co-chaperone protein</fullName>
    </submittedName>
</protein>
<dbReference type="SUPFAM" id="SSF47144">
    <property type="entry name" value="HSC20 (HSCB), C-terminal oligomerisation domain"/>
    <property type="match status" value="1"/>
</dbReference>
<keyword evidence="2" id="KW-0143">Chaperone</keyword>
<dbReference type="InterPro" id="IPR036386">
    <property type="entry name" value="HscB_C_sf"/>
</dbReference>
<dbReference type="InterPro" id="IPR036869">
    <property type="entry name" value="J_dom_sf"/>
</dbReference>
<dbReference type="Gene3D" id="1.20.1280.20">
    <property type="entry name" value="HscB, C-terminal domain"/>
    <property type="match status" value="1"/>
</dbReference>
<evidence type="ECO:0000313" key="6">
    <source>
        <dbReference type="Proteomes" id="UP001301958"/>
    </source>
</evidence>